<gene>
    <name evidence="1" type="ORF">OLC1_LOCUS12701</name>
</gene>
<evidence type="ECO:0000313" key="1">
    <source>
        <dbReference type="EMBL" id="CAI9103568.1"/>
    </source>
</evidence>
<dbReference type="AlphaFoldDB" id="A0AAV1D7G8"/>
<dbReference type="EMBL" id="OX459121">
    <property type="protein sequence ID" value="CAI9103568.1"/>
    <property type="molecule type" value="Genomic_DNA"/>
</dbReference>
<organism evidence="1 2">
    <name type="scientific">Oldenlandia corymbosa var. corymbosa</name>
    <dbReference type="NCBI Taxonomy" id="529605"/>
    <lineage>
        <taxon>Eukaryota</taxon>
        <taxon>Viridiplantae</taxon>
        <taxon>Streptophyta</taxon>
        <taxon>Embryophyta</taxon>
        <taxon>Tracheophyta</taxon>
        <taxon>Spermatophyta</taxon>
        <taxon>Magnoliopsida</taxon>
        <taxon>eudicotyledons</taxon>
        <taxon>Gunneridae</taxon>
        <taxon>Pentapetalae</taxon>
        <taxon>asterids</taxon>
        <taxon>lamiids</taxon>
        <taxon>Gentianales</taxon>
        <taxon>Rubiaceae</taxon>
        <taxon>Rubioideae</taxon>
        <taxon>Spermacoceae</taxon>
        <taxon>Hedyotis-Oldenlandia complex</taxon>
        <taxon>Oldenlandia</taxon>
    </lineage>
</organism>
<keyword evidence="2" id="KW-1185">Reference proteome</keyword>
<dbReference type="Proteomes" id="UP001161247">
    <property type="component" value="Chromosome 4"/>
</dbReference>
<protein>
    <submittedName>
        <fullName evidence="1">OLC1v1002079C1</fullName>
    </submittedName>
</protein>
<name>A0AAV1D7G8_OLDCO</name>
<sequence length="257" mass="28152">MSASALGPPPPPWVFRSHFASKKKLATRCELRRRDGINDDDGPKPRAKKTGSDLARLAASLFGTGFVLGPIIDGLHSRVGLVVYQNGAIDIGPLHTNIWVPPLLGLYYTVVGLLQLSLDPTNAKAPSLQKTAASLLALVLFIELSAELYKAGTPDNIEAYTLFAAAQLMWLLFDNTASGFLWASILGIACPLSEIPCMKFFNLWYYPQANVEIFGQGLVTWTITCYFAYTPFLINLSRWLKSIILDPADSSDDVTQN</sequence>
<accession>A0AAV1D7G8</accession>
<dbReference type="PANTHER" id="PTHR36774">
    <property type="entry name" value="INSULIN-INDUCED PROTEIN"/>
    <property type="match status" value="1"/>
</dbReference>
<proteinExistence type="predicted"/>
<dbReference type="PANTHER" id="PTHR36774:SF1">
    <property type="entry name" value="INSULIN-INDUCED PROTEIN"/>
    <property type="match status" value="1"/>
</dbReference>
<reference evidence="1" key="1">
    <citation type="submission" date="2023-03" db="EMBL/GenBank/DDBJ databases">
        <authorList>
            <person name="Julca I."/>
        </authorList>
    </citation>
    <scope>NUCLEOTIDE SEQUENCE</scope>
</reference>
<evidence type="ECO:0000313" key="2">
    <source>
        <dbReference type="Proteomes" id="UP001161247"/>
    </source>
</evidence>